<organism evidence="2 3">
    <name type="scientific">Sphaerisporangium dianthi</name>
    <dbReference type="NCBI Taxonomy" id="1436120"/>
    <lineage>
        <taxon>Bacteria</taxon>
        <taxon>Bacillati</taxon>
        <taxon>Actinomycetota</taxon>
        <taxon>Actinomycetes</taxon>
        <taxon>Streptosporangiales</taxon>
        <taxon>Streptosporangiaceae</taxon>
        <taxon>Sphaerisporangium</taxon>
    </lineage>
</organism>
<keyword evidence="1" id="KW-0812">Transmembrane</keyword>
<evidence type="ECO:0000313" key="2">
    <source>
        <dbReference type="EMBL" id="MFC4532513.1"/>
    </source>
</evidence>
<feature type="transmembrane region" description="Helical" evidence="1">
    <location>
        <begin position="33"/>
        <end position="49"/>
    </location>
</feature>
<keyword evidence="1" id="KW-0472">Membrane</keyword>
<keyword evidence="3" id="KW-1185">Reference proteome</keyword>
<evidence type="ECO:0000313" key="3">
    <source>
        <dbReference type="Proteomes" id="UP001596004"/>
    </source>
</evidence>
<dbReference type="RefSeq" id="WP_380841344.1">
    <property type="nucleotide sequence ID" value="NZ_JBHSFP010000010.1"/>
</dbReference>
<proteinExistence type="predicted"/>
<dbReference type="Proteomes" id="UP001596004">
    <property type="component" value="Unassembled WGS sequence"/>
</dbReference>
<name>A0ABV9CHQ9_9ACTN</name>
<keyword evidence="1" id="KW-1133">Transmembrane helix</keyword>
<dbReference type="EMBL" id="JBHSFP010000010">
    <property type="protein sequence ID" value="MFC4532513.1"/>
    <property type="molecule type" value="Genomic_DNA"/>
</dbReference>
<evidence type="ECO:0000256" key="1">
    <source>
        <dbReference type="SAM" id="Phobius"/>
    </source>
</evidence>
<gene>
    <name evidence="2" type="ORF">ACFO60_17200</name>
</gene>
<reference evidence="3" key="1">
    <citation type="journal article" date="2019" name="Int. J. Syst. Evol. Microbiol.">
        <title>The Global Catalogue of Microorganisms (GCM) 10K type strain sequencing project: providing services to taxonomists for standard genome sequencing and annotation.</title>
        <authorList>
            <consortium name="The Broad Institute Genomics Platform"/>
            <consortium name="The Broad Institute Genome Sequencing Center for Infectious Disease"/>
            <person name="Wu L."/>
            <person name="Ma J."/>
        </authorList>
    </citation>
    <scope>NUCLEOTIDE SEQUENCE [LARGE SCALE GENOMIC DNA]</scope>
    <source>
        <strain evidence="3">CGMCC 4.7132</strain>
    </source>
</reference>
<accession>A0ABV9CHQ9</accession>
<protein>
    <submittedName>
        <fullName evidence="2">Uncharacterized protein</fullName>
    </submittedName>
</protein>
<comment type="caution">
    <text evidence="2">The sequence shown here is derived from an EMBL/GenBank/DDBJ whole genome shotgun (WGS) entry which is preliminary data.</text>
</comment>
<sequence length="76" mass="8109">MTVMLCLAFAGFGVGLISVSVQSRVLAFASLGALGLSTVLYVCLSVKWLRGRGRGRVESGARSAVGGTRWFFNWLP</sequence>